<protein>
    <submittedName>
        <fullName evidence="1">Uncharacterized protein</fullName>
    </submittedName>
</protein>
<accession>A0AAN8JE96</accession>
<evidence type="ECO:0000313" key="1">
    <source>
        <dbReference type="EMBL" id="KAK6176002.1"/>
    </source>
</evidence>
<reference evidence="1 2" key="1">
    <citation type="submission" date="2024-01" db="EMBL/GenBank/DDBJ databases">
        <title>The genome of the rayed Mediterranean limpet Patella caerulea (Linnaeus, 1758).</title>
        <authorList>
            <person name="Anh-Thu Weber A."/>
            <person name="Halstead-Nussloch G."/>
        </authorList>
    </citation>
    <scope>NUCLEOTIDE SEQUENCE [LARGE SCALE GENOMIC DNA]</scope>
    <source>
        <strain evidence="1">AATW-2023a</strain>
        <tissue evidence="1">Whole specimen</tissue>
    </source>
</reference>
<name>A0AAN8JE96_PATCE</name>
<proteinExistence type="predicted"/>
<dbReference type="EMBL" id="JAZGQO010000010">
    <property type="protein sequence ID" value="KAK6176002.1"/>
    <property type="molecule type" value="Genomic_DNA"/>
</dbReference>
<dbReference type="AlphaFoldDB" id="A0AAN8JE96"/>
<organism evidence="1 2">
    <name type="scientific">Patella caerulea</name>
    <name type="common">Rayed Mediterranean limpet</name>
    <dbReference type="NCBI Taxonomy" id="87958"/>
    <lineage>
        <taxon>Eukaryota</taxon>
        <taxon>Metazoa</taxon>
        <taxon>Spiralia</taxon>
        <taxon>Lophotrochozoa</taxon>
        <taxon>Mollusca</taxon>
        <taxon>Gastropoda</taxon>
        <taxon>Patellogastropoda</taxon>
        <taxon>Patelloidea</taxon>
        <taxon>Patellidae</taxon>
        <taxon>Patella</taxon>
    </lineage>
</organism>
<evidence type="ECO:0000313" key="2">
    <source>
        <dbReference type="Proteomes" id="UP001347796"/>
    </source>
</evidence>
<gene>
    <name evidence="1" type="ORF">SNE40_014372</name>
</gene>
<keyword evidence="2" id="KW-1185">Reference proteome</keyword>
<sequence>MNPILLTKRSRLVSPKKSKVIKALDSFQEKRDIQHQEFMVEIQKQHKEVIESEQKKINLLEKLIDKF</sequence>
<comment type="caution">
    <text evidence="1">The sequence shown here is derived from an EMBL/GenBank/DDBJ whole genome shotgun (WGS) entry which is preliminary data.</text>
</comment>
<dbReference type="Proteomes" id="UP001347796">
    <property type="component" value="Unassembled WGS sequence"/>
</dbReference>